<dbReference type="PANTHER" id="PTHR14200:SF11">
    <property type="entry name" value="CYTOCHROME C OXIDASE SUBUNIT 5A, MITOCHONDRIAL"/>
    <property type="match status" value="1"/>
</dbReference>
<keyword evidence="5 13" id="KW-0479">Metal-binding</keyword>
<name>A0A165U4B6_9AGAM</name>
<dbReference type="GO" id="GO:0045277">
    <property type="term" value="C:respiratory chain complex IV"/>
    <property type="evidence" value="ECO:0007669"/>
    <property type="project" value="UniProtKB-UniRule"/>
</dbReference>
<evidence type="ECO:0000313" key="14">
    <source>
        <dbReference type="EMBL" id="KZT27622.1"/>
    </source>
</evidence>
<evidence type="ECO:0000256" key="1">
    <source>
        <dbReference type="ARBA" id="ARBA00004443"/>
    </source>
</evidence>
<keyword evidence="9 13" id="KW-0496">Mitochondrion</keyword>
<gene>
    <name evidence="14" type="ORF">NEOLEDRAFT_1088553</name>
</gene>
<comment type="similarity">
    <text evidence="3 13">Belongs to the cytochrome c oxidase subunit 5A family.</text>
</comment>
<keyword evidence="8 13" id="KW-0408">Iron</keyword>
<evidence type="ECO:0000256" key="5">
    <source>
        <dbReference type="ARBA" id="ARBA00022723"/>
    </source>
</evidence>
<comment type="subcellular location">
    <subcellularLocation>
        <location evidence="1 13">Mitochondrion inner membrane</location>
        <topology evidence="1 13">Peripheral membrane protein</topology>
        <orientation evidence="1 13">Matrix side</orientation>
    </subcellularLocation>
</comment>
<evidence type="ECO:0000256" key="9">
    <source>
        <dbReference type="ARBA" id="ARBA00023128"/>
    </source>
</evidence>
<proteinExistence type="inferred from homology"/>
<keyword evidence="4 13" id="KW-0349">Heme</keyword>
<keyword evidence="15" id="KW-1185">Reference proteome</keyword>
<evidence type="ECO:0000256" key="11">
    <source>
        <dbReference type="ARBA" id="ARBA00070174"/>
    </source>
</evidence>
<reference evidence="14 15" key="1">
    <citation type="journal article" date="2016" name="Mol. Biol. Evol.">
        <title>Comparative Genomics of Early-Diverging Mushroom-Forming Fungi Provides Insights into the Origins of Lignocellulose Decay Capabilities.</title>
        <authorList>
            <person name="Nagy L.G."/>
            <person name="Riley R."/>
            <person name="Tritt A."/>
            <person name="Adam C."/>
            <person name="Daum C."/>
            <person name="Floudas D."/>
            <person name="Sun H."/>
            <person name="Yadav J.S."/>
            <person name="Pangilinan J."/>
            <person name="Larsson K.H."/>
            <person name="Matsuura K."/>
            <person name="Barry K."/>
            <person name="Labutti K."/>
            <person name="Kuo R."/>
            <person name="Ohm R.A."/>
            <person name="Bhattacharya S.S."/>
            <person name="Shirouzu T."/>
            <person name="Yoshinaga Y."/>
            <person name="Martin F.M."/>
            <person name="Grigoriev I.V."/>
            <person name="Hibbett D.S."/>
        </authorList>
    </citation>
    <scope>NUCLEOTIDE SEQUENCE [LARGE SCALE GENOMIC DNA]</scope>
    <source>
        <strain evidence="14 15">HHB14362 ss-1</strain>
    </source>
</reference>
<evidence type="ECO:0000313" key="15">
    <source>
        <dbReference type="Proteomes" id="UP000076761"/>
    </source>
</evidence>
<dbReference type="UniPathway" id="UPA00705"/>
<dbReference type="GO" id="GO:0006123">
    <property type="term" value="P:mitochondrial electron transport, cytochrome c to oxygen"/>
    <property type="evidence" value="ECO:0007669"/>
    <property type="project" value="UniProtKB-UniRule"/>
</dbReference>
<dbReference type="PANTHER" id="PTHR14200">
    <property type="entry name" value="CYTOCHROME C OXIDASE POLYPEPTIDE"/>
    <property type="match status" value="1"/>
</dbReference>
<evidence type="ECO:0000256" key="3">
    <source>
        <dbReference type="ARBA" id="ARBA00007972"/>
    </source>
</evidence>
<dbReference type="OrthoDB" id="5778907at2759"/>
<dbReference type="AlphaFoldDB" id="A0A165U4B6"/>
<dbReference type="Pfam" id="PF02284">
    <property type="entry name" value="COX5A"/>
    <property type="match status" value="1"/>
</dbReference>
<comment type="function">
    <text evidence="13">Component of the cytochrome c oxidase, the last enzyme in the mitochondrial electron transport chain which drives oxidative phosphorylation. The respiratory chain contains 3 multisubunit complexes succinate dehydrogenase (complex II, CII), ubiquinol-cytochrome c oxidoreductase (cytochrome b-c1 complex, complex III, CIII) and cytochrome c oxidase (complex IV, CIV), that cooperate to transfer electrons derived from NADH and succinate to molecular oxygen, creating an electrochemical gradient over the inner membrane that drives transmembrane transport and the ATP synthase. Cytochrome c oxidase is the component of the respiratory chain that catalyzes the reduction of oxygen to water. Electrons originating from reduced cytochrome c in the intermembrane space (IMS) are transferred via the dinuclear copper A center (CU(A)) of subunit 2 and heme A of subunit 1 to the active site in subunit 1, a binuclear center (BNC) formed by heme A3 and copper B (CU(B)). The BNC reduces molecular oxygen to 2 water molecules using 4 electrons from cytochrome c in the IMS and 4 protons from the mitochondrial matrix.</text>
</comment>
<dbReference type="STRING" id="1314782.A0A165U4B6"/>
<accession>A0A165U4B6</accession>
<dbReference type="GO" id="GO:0046872">
    <property type="term" value="F:metal ion binding"/>
    <property type="evidence" value="ECO:0007669"/>
    <property type="project" value="UniProtKB-UniRule"/>
</dbReference>
<keyword evidence="7 13" id="KW-0809">Transit peptide</keyword>
<comment type="subunit">
    <text evidence="13">Component of the cytochrome c oxidase (complex IV, CIV), a multisubunit enzyme composed of a catalytic core of 3 subunits and several supernumerary subunits.</text>
</comment>
<dbReference type="Gene3D" id="1.25.40.40">
    <property type="entry name" value="Cytochrome c oxidase, subunit Va/VI"/>
    <property type="match status" value="1"/>
</dbReference>
<dbReference type="FunFam" id="1.25.40.40:FF:000001">
    <property type="entry name" value="Cytochrome c oxidase subunit VI"/>
    <property type="match status" value="1"/>
</dbReference>
<evidence type="ECO:0000256" key="7">
    <source>
        <dbReference type="ARBA" id="ARBA00022946"/>
    </source>
</evidence>
<evidence type="ECO:0000256" key="4">
    <source>
        <dbReference type="ARBA" id="ARBA00022617"/>
    </source>
</evidence>
<dbReference type="InParanoid" id="A0A165U4B6"/>
<evidence type="ECO:0000256" key="8">
    <source>
        <dbReference type="ARBA" id="ARBA00023004"/>
    </source>
</evidence>
<keyword evidence="6 13" id="KW-0999">Mitochondrion inner membrane</keyword>
<dbReference type="GO" id="GO:0005743">
    <property type="term" value="C:mitochondrial inner membrane"/>
    <property type="evidence" value="ECO:0007669"/>
    <property type="project" value="UniProtKB-SubCell"/>
</dbReference>
<dbReference type="InterPro" id="IPR036545">
    <property type="entry name" value="Cyt_c_oxidase_su5A/6_sf"/>
</dbReference>
<dbReference type="InterPro" id="IPR003204">
    <property type="entry name" value="Cyt_c_oxidase_su5A/6"/>
</dbReference>
<evidence type="ECO:0000256" key="12">
    <source>
        <dbReference type="ARBA" id="ARBA00082700"/>
    </source>
</evidence>
<organism evidence="14 15">
    <name type="scientific">Neolentinus lepideus HHB14362 ss-1</name>
    <dbReference type="NCBI Taxonomy" id="1314782"/>
    <lineage>
        <taxon>Eukaryota</taxon>
        <taxon>Fungi</taxon>
        <taxon>Dikarya</taxon>
        <taxon>Basidiomycota</taxon>
        <taxon>Agaricomycotina</taxon>
        <taxon>Agaricomycetes</taxon>
        <taxon>Gloeophyllales</taxon>
        <taxon>Gloeophyllaceae</taxon>
        <taxon>Neolentinus</taxon>
    </lineage>
</organism>
<dbReference type="Proteomes" id="UP000076761">
    <property type="component" value="Unassembled WGS sequence"/>
</dbReference>
<evidence type="ECO:0000256" key="13">
    <source>
        <dbReference type="RuleBase" id="RU368103"/>
    </source>
</evidence>
<comment type="pathway">
    <text evidence="2 13">Energy metabolism; oxidative phosphorylation.</text>
</comment>
<dbReference type="FunCoup" id="A0A165U4B6">
    <property type="interactions" value="147"/>
</dbReference>
<sequence length="129" mass="14792">MLSTAFRARPVVFRNTSAFVRNSSSAHGQETFESFTERYVEFFKSAQDLFEVQRGLNNCFAHDLVPAPAVCEAALRAARRVDDYATAVRIFEGIKEKVENQKQYQAYLEELKPVREELGIETKDELYTS</sequence>
<evidence type="ECO:0000256" key="6">
    <source>
        <dbReference type="ARBA" id="ARBA00022792"/>
    </source>
</evidence>
<evidence type="ECO:0000256" key="2">
    <source>
        <dbReference type="ARBA" id="ARBA00004673"/>
    </source>
</evidence>
<keyword evidence="10 13" id="KW-0472">Membrane</keyword>
<evidence type="ECO:0000256" key="10">
    <source>
        <dbReference type="ARBA" id="ARBA00023136"/>
    </source>
</evidence>
<dbReference type="CDD" id="cd00923">
    <property type="entry name" value="Cyt_c_Oxidase_Va"/>
    <property type="match status" value="1"/>
</dbReference>
<dbReference type="SUPFAM" id="SSF48479">
    <property type="entry name" value="Cytochrome c oxidase subunit E"/>
    <property type="match status" value="1"/>
</dbReference>
<dbReference type="EMBL" id="KV425561">
    <property type="protein sequence ID" value="KZT27622.1"/>
    <property type="molecule type" value="Genomic_DNA"/>
</dbReference>
<protein>
    <recommendedName>
        <fullName evidence="11 13">Cytochrome c oxidase subunit 6, mitochondrial</fullName>
    </recommendedName>
    <alternativeName>
        <fullName evidence="12 13">Cytochrome c oxidase polypeptide VI</fullName>
    </alternativeName>
</protein>